<gene>
    <name evidence="3" type="ORF">ACFOPX_04205</name>
</gene>
<proteinExistence type="predicted"/>
<evidence type="ECO:0000256" key="1">
    <source>
        <dbReference type="SAM" id="MobiDB-lite"/>
    </source>
</evidence>
<name>A0ABV7ZHW5_9HELI</name>
<dbReference type="Proteomes" id="UP001595783">
    <property type="component" value="Unassembled WGS sequence"/>
</dbReference>
<keyword evidence="2" id="KW-1133">Transmembrane helix</keyword>
<evidence type="ECO:0000256" key="2">
    <source>
        <dbReference type="SAM" id="Phobius"/>
    </source>
</evidence>
<feature type="region of interest" description="Disordered" evidence="1">
    <location>
        <begin position="68"/>
        <end position="105"/>
    </location>
</feature>
<sequence>MQLGLKILFAIALSMGWYAINGEESAELSLLIFVFVLVLLLLKPITFQSPEKREDYIQQLQRNYERKRDLKNKERAEKKRISQAATERDYKEQREKHKRPDHKFF</sequence>
<feature type="transmembrane region" description="Helical" evidence="2">
    <location>
        <begin position="26"/>
        <end position="42"/>
    </location>
</feature>
<protein>
    <recommendedName>
        <fullName evidence="5">Integral membrane protein</fullName>
    </recommendedName>
</protein>
<evidence type="ECO:0008006" key="5">
    <source>
        <dbReference type="Google" id="ProtNLM"/>
    </source>
</evidence>
<dbReference type="EMBL" id="JBHRZO010000018">
    <property type="protein sequence ID" value="MFC3847735.1"/>
    <property type="molecule type" value="Genomic_DNA"/>
</dbReference>
<feature type="compositionally biased region" description="Basic and acidic residues" evidence="1">
    <location>
        <begin position="68"/>
        <end position="95"/>
    </location>
</feature>
<organism evidence="3 4">
    <name type="scientific">Helicobacter baculiformis</name>
    <dbReference type="NCBI Taxonomy" id="427351"/>
    <lineage>
        <taxon>Bacteria</taxon>
        <taxon>Pseudomonadati</taxon>
        <taxon>Campylobacterota</taxon>
        <taxon>Epsilonproteobacteria</taxon>
        <taxon>Campylobacterales</taxon>
        <taxon>Helicobacteraceae</taxon>
        <taxon>Helicobacter</taxon>
    </lineage>
</organism>
<accession>A0ABV7ZHW5</accession>
<comment type="caution">
    <text evidence="3">The sequence shown here is derived from an EMBL/GenBank/DDBJ whole genome shotgun (WGS) entry which is preliminary data.</text>
</comment>
<dbReference type="RefSeq" id="WP_104752476.1">
    <property type="nucleotide sequence ID" value="NZ_FZMF01000028.1"/>
</dbReference>
<evidence type="ECO:0000313" key="4">
    <source>
        <dbReference type="Proteomes" id="UP001595783"/>
    </source>
</evidence>
<reference evidence="4" key="1">
    <citation type="journal article" date="2019" name="Int. J. Syst. Evol. Microbiol.">
        <title>The Global Catalogue of Microorganisms (GCM) 10K type strain sequencing project: providing services to taxonomists for standard genome sequencing and annotation.</title>
        <authorList>
            <consortium name="The Broad Institute Genomics Platform"/>
            <consortium name="The Broad Institute Genome Sequencing Center for Infectious Disease"/>
            <person name="Wu L."/>
            <person name="Ma J."/>
        </authorList>
    </citation>
    <scope>NUCLEOTIDE SEQUENCE [LARGE SCALE GENOMIC DNA]</scope>
    <source>
        <strain evidence="4">CCUG 53816</strain>
    </source>
</reference>
<feature type="compositionally biased region" description="Basic residues" evidence="1">
    <location>
        <begin position="96"/>
        <end position="105"/>
    </location>
</feature>
<keyword evidence="4" id="KW-1185">Reference proteome</keyword>
<keyword evidence="2" id="KW-0812">Transmembrane</keyword>
<keyword evidence="2" id="KW-0472">Membrane</keyword>
<evidence type="ECO:0000313" key="3">
    <source>
        <dbReference type="EMBL" id="MFC3847735.1"/>
    </source>
</evidence>